<reference evidence="4" key="1">
    <citation type="submission" date="2023-07" db="EMBL/GenBank/DDBJ databases">
        <authorList>
            <person name="Stuckert A."/>
        </authorList>
    </citation>
    <scope>NUCLEOTIDE SEQUENCE</scope>
</reference>
<proteinExistence type="predicted"/>
<comment type="caution">
    <text evidence="4">The sequence shown here is derived from an EMBL/GenBank/DDBJ whole genome shotgun (WGS) entry which is preliminary data.</text>
</comment>
<evidence type="ECO:0000259" key="3">
    <source>
        <dbReference type="PROSITE" id="PS50304"/>
    </source>
</evidence>
<dbReference type="Proteomes" id="UP001176940">
    <property type="component" value="Unassembled WGS sequence"/>
</dbReference>
<dbReference type="Gene3D" id="2.40.50.90">
    <property type="match status" value="1"/>
</dbReference>
<dbReference type="PROSITE" id="PS50304">
    <property type="entry name" value="TUDOR"/>
    <property type="match status" value="1"/>
</dbReference>
<dbReference type="PANTHER" id="PTHR22948:SF18">
    <property type="entry name" value="TUDOR AND KH DOMAIN-CONTAINING PROTEIN"/>
    <property type="match status" value="1"/>
</dbReference>
<evidence type="ECO:0000313" key="5">
    <source>
        <dbReference type="Proteomes" id="UP001176940"/>
    </source>
</evidence>
<feature type="compositionally biased region" description="Low complexity" evidence="2">
    <location>
        <begin position="462"/>
        <end position="486"/>
    </location>
</feature>
<dbReference type="Pfam" id="PF00013">
    <property type="entry name" value="KH_1"/>
    <property type="match status" value="1"/>
</dbReference>
<dbReference type="PANTHER" id="PTHR22948">
    <property type="entry name" value="TUDOR DOMAIN CONTAINING PROTEIN"/>
    <property type="match status" value="1"/>
</dbReference>
<name>A0ABN9KS91_9NEOB</name>
<dbReference type="InterPro" id="IPR050621">
    <property type="entry name" value="Tudor_domain_containing"/>
</dbReference>
<dbReference type="SUPFAM" id="SSF54791">
    <property type="entry name" value="Eukaryotic type KH-domain (KH-domain type I)"/>
    <property type="match status" value="1"/>
</dbReference>
<dbReference type="InterPro" id="IPR036612">
    <property type="entry name" value="KH_dom_type_1_sf"/>
</dbReference>
<sequence>MKRAADGRDHELTVTGSPAQLHQAQQWLQDGSALKVELFFPARSMGRIIGQGGERIQEMGRSSGANIYCERRTENNQAALTQLVTVTGTREQVEAAKTLLQKASEEFVAVQGRVAQSSTFRSRRKEIIAVKKVDRRRPPEEEQDKQPPLWEAPQTMDPAEDRALGDESPAQENLADCPSNICKFEVPSPDFSFRADEYVDVYVSAAEKPEHFWIQILGSRSSQLDKLTTEMSDHYRGRKRGAVPEIQVGDIVAAPFHVDKFWYRAEVLGFLQNGNVDLYYVDYGNNWDTAREELHPLRSDFLSLPFQAIECGLSGVAPHGGTWSHQALDVFDTLSHCAEWKPLLAKISSFPSPGESCYFQIHLYDPSIDPMLDIGLELIRQGHAIECQVSPMKGDETDSLVARLLVGNVLTNDGSIEMIRVDVFRIPERQQQSGISTPTSWPNSVDEVDSLDQSVSKIGDHPATSSPSTALSPKNTAPSASSSDSSWVVSGSFSTCTSSEGLSFVPSSLEDSSINSPRGCFYYLNESSTSSSREVITISSDSEGDIVQMGVKRAPRDFGKDPQSDGGFKLPLKRWVFRFLLKDRKVVDNRMCWALNSRGWVIFGRSLGGD</sequence>
<organism evidence="4 5">
    <name type="scientific">Ranitomeya imitator</name>
    <name type="common">mimic poison frog</name>
    <dbReference type="NCBI Taxonomy" id="111125"/>
    <lineage>
        <taxon>Eukaryota</taxon>
        <taxon>Metazoa</taxon>
        <taxon>Chordata</taxon>
        <taxon>Craniata</taxon>
        <taxon>Vertebrata</taxon>
        <taxon>Euteleostomi</taxon>
        <taxon>Amphibia</taxon>
        <taxon>Batrachia</taxon>
        <taxon>Anura</taxon>
        <taxon>Neobatrachia</taxon>
        <taxon>Hyloidea</taxon>
        <taxon>Dendrobatidae</taxon>
        <taxon>Dendrobatinae</taxon>
        <taxon>Ranitomeya</taxon>
    </lineage>
</organism>
<evidence type="ECO:0000256" key="1">
    <source>
        <dbReference type="PROSITE-ProRule" id="PRU00117"/>
    </source>
</evidence>
<feature type="region of interest" description="Disordered" evidence="2">
    <location>
        <begin position="456"/>
        <end position="486"/>
    </location>
</feature>
<dbReference type="EMBL" id="CAUEEQ010002153">
    <property type="protein sequence ID" value="CAJ0921890.1"/>
    <property type="molecule type" value="Genomic_DNA"/>
</dbReference>
<dbReference type="InterPro" id="IPR035437">
    <property type="entry name" value="SNase_OB-fold_sf"/>
</dbReference>
<dbReference type="Gene3D" id="2.30.30.140">
    <property type="match status" value="1"/>
</dbReference>
<dbReference type="InterPro" id="IPR002999">
    <property type="entry name" value="Tudor"/>
</dbReference>
<keyword evidence="1" id="KW-0694">RNA-binding</keyword>
<dbReference type="Pfam" id="PF00567">
    <property type="entry name" value="TUDOR"/>
    <property type="match status" value="1"/>
</dbReference>
<evidence type="ECO:0000313" key="4">
    <source>
        <dbReference type="EMBL" id="CAJ0921890.1"/>
    </source>
</evidence>
<dbReference type="Gene3D" id="3.30.1370.10">
    <property type="entry name" value="K Homology domain, type 1"/>
    <property type="match status" value="1"/>
</dbReference>
<feature type="region of interest" description="Disordered" evidence="2">
    <location>
        <begin position="131"/>
        <end position="154"/>
    </location>
</feature>
<feature type="compositionally biased region" description="Basic and acidic residues" evidence="2">
    <location>
        <begin position="131"/>
        <end position="140"/>
    </location>
</feature>
<accession>A0ABN9KS91</accession>
<feature type="domain" description="Tudor" evidence="3">
    <location>
        <begin position="245"/>
        <end position="304"/>
    </location>
</feature>
<dbReference type="SUPFAM" id="SSF63748">
    <property type="entry name" value="Tudor/PWWP/MBT"/>
    <property type="match status" value="1"/>
</dbReference>
<dbReference type="SMART" id="SM00322">
    <property type="entry name" value="KH"/>
    <property type="match status" value="1"/>
</dbReference>
<evidence type="ECO:0000256" key="2">
    <source>
        <dbReference type="SAM" id="MobiDB-lite"/>
    </source>
</evidence>
<dbReference type="InterPro" id="IPR004088">
    <property type="entry name" value="KH_dom_type_1"/>
</dbReference>
<dbReference type="InterPro" id="IPR004087">
    <property type="entry name" value="KH_dom"/>
</dbReference>
<protein>
    <recommendedName>
        <fullName evidence="3">Tudor domain-containing protein</fullName>
    </recommendedName>
</protein>
<dbReference type="PROSITE" id="PS50084">
    <property type="entry name" value="KH_TYPE_1"/>
    <property type="match status" value="1"/>
</dbReference>
<keyword evidence="5" id="KW-1185">Reference proteome</keyword>
<gene>
    <name evidence="4" type="ORF">RIMI_LOCUS1636788</name>
</gene>
<dbReference type="SMART" id="SM00333">
    <property type="entry name" value="TUDOR"/>
    <property type="match status" value="1"/>
</dbReference>